<keyword evidence="1" id="KW-1133">Transmembrane helix</keyword>
<evidence type="ECO:0000256" key="1">
    <source>
        <dbReference type="SAM" id="Phobius"/>
    </source>
</evidence>
<comment type="caution">
    <text evidence="3">The sequence shown here is derived from an EMBL/GenBank/DDBJ whole genome shotgun (WGS) entry which is preliminary data.</text>
</comment>
<dbReference type="Gene3D" id="1.25.40.10">
    <property type="entry name" value="Tetratricopeptide repeat domain"/>
    <property type="match status" value="1"/>
</dbReference>
<sequence>MKVLGILLLALTLPLPACYWDRDTLRAELGGHLDTVKTLVGWFDRYPPLYYEMRLARVTAELAKNPEKAALYDDAAVACDRLGRSDEAIAWMEKKQRRAEEEAVAPGAPTTRYKTLANLGTFHAHRWLSAKKADPATSRADLDRAISFIEQAIAEYPAAHFNREKYQLEVLQWLGGDENRLPSRQEIFPGRSSLTASELAEREAGFLGLIQLGAAWESPDLFLLLQKVYLAQERAHPRLLANLRVAELLHDGKTLLHPGLKPLFRDPAEISNGSTFLEPPAFNQTLAYFEKARRATEERDQARGRYLQARLTQGQHPDTDPDFWQHWQEPAFPPLPVTLTSGSITIWIFAAGGVLILALVPALRWKKGLSLLNPQDR</sequence>
<accession>A0A934RS10</accession>
<keyword evidence="4" id="KW-1185">Reference proteome</keyword>
<feature type="signal peptide" evidence="2">
    <location>
        <begin position="1"/>
        <end position="19"/>
    </location>
</feature>
<proteinExistence type="predicted"/>
<gene>
    <name evidence="3" type="ORF">JIN78_12425</name>
</gene>
<evidence type="ECO:0000313" key="4">
    <source>
        <dbReference type="Proteomes" id="UP000604083"/>
    </source>
</evidence>
<feature type="chain" id="PRO_5037550373" description="Tetratricopeptide repeat-containing protein" evidence="2">
    <location>
        <begin position="20"/>
        <end position="377"/>
    </location>
</feature>
<keyword evidence="2" id="KW-0732">Signal</keyword>
<evidence type="ECO:0000256" key="2">
    <source>
        <dbReference type="SAM" id="SignalP"/>
    </source>
</evidence>
<protein>
    <recommendedName>
        <fullName evidence="5">Tetratricopeptide repeat-containing protein</fullName>
    </recommendedName>
</protein>
<dbReference type="RefSeq" id="WP_200392299.1">
    <property type="nucleotide sequence ID" value="NZ_JAENIO010000034.1"/>
</dbReference>
<evidence type="ECO:0000313" key="3">
    <source>
        <dbReference type="EMBL" id="MBK1834867.1"/>
    </source>
</evidence>
<dbReference type="InterPro" id="IPR011990">
    <property type="entry name" value="TPR-like_helical_dom_sf"/>
</dbReference>
<keyword evidence="1" id="KW-0812">Transmembrane</keyword>
<keyword evidence="1" id="KW-0472">Membrane</keyword>
<dbReference type="EMBL" id="JAENIO010000034">
    <property type="protein sequence ID" value="MBK1834867.1"/>
    <property type="molecule type" value="Genomic_DNA"/>
</dbReference>
<organism evidence="3 4">
    <name type="scientific">Roseibacillus ishigakijimensis</name>
    <dbReference type="NCBI Taxonomy" id="454146"/>
    <lineage>
        <taxon>Bacteria</taxon>
        <taxon>Pseudomonadati</taxon>
        <taxon>Verrucomicrobiota</taxon>
        <taxon>Verrucomicrobiia</taxon>
        <taxon>Verrucomicrobiales</taxon>
        <taxon>Verrucomicrobiaceae</taxon>
        <taxon>Roseibacillus</taxon>
    </lineage>
</organism>
<dbReference type="AlphaFoldDB" id="A0A934RS10"/>
<feature type="transmembrane region" description="Helical" evidence="1">
    <location>
        <begin position="344"/>
        <end position="363"/>
    </location>
</feature>
<reference evidence="3" key="1">
    <citation type="submission" date="2021-01" db="EMBL/GenBank/DDBJ databases">
        <title>Modified the classification status of verrucomicrobia.</title>
        <authorList>
            <person name="Feng X."/>
        </authorList>
    </citation>
    <scope>NUCLEOTIDE SEQUENCE</scope>
    <source>
        <strain evidence="3">KCTC 12986</strain>
    </source>
</reference>
<evidence type="ECO:0008006" key="5">
    <source>
        <dbReference type="Google" id="ProtNLM"/>
    </source>
</evidence>
<name>A0A934RS10_9BACT</name>
<dbReference type="Proteomes" id="UP000604083">
    <property type="component" value="Unassembled WGS sequence"/>
</dbReference>